<comment type="subcellular location">
    <subcellularLocation>
        <location evidence="5">Cytoplasm</location>
    </subcellularLocation>
</comment>
<accession>A0A0P1LYB8</accession>
<dbReference type="PANTHER" id="PTHR11986">
    <property type="entry name" value="AMINOTRANSFERASE CLASS III"/>
    <property type="match status" value="1"/>
</dbReference>
<dbReference type="EC" id="2.6.1.11" evidence="5"/>
<accession>A0A0P1MEB6</accession>
<feature type="binding site" evidence="5">
    <location>
        <position position="275"/>
    </location>
    <ligand>
        <name>pyridoxal 5'-phosphate</name>
        <dbReference type="ChEBI" id="CHEBI:597326"/>
    </ligand>
</feature>
<dbReference type="Gene3D" id="3.40.640.10">
    <property type="entry name" value="Type I PLP-dependent aspartate aminotransferase-like (Major domain)"/>
    <property type="match status" value="1"/>
</dbReference>
<keyword evidence="3 5" id="KW-0808">Transferase</keyword>
<dbReference type="EMBL" id="FAOP01000004">
    <property type="protein sequence ID" value="CUU04741.1"/>
    <property type="molecule type" value="Genomic_DNA"/>
</dbReference>
<evidence type="ECO:0000313" key="9">
    <source>
        <dbReference type="Proteomes" id="UP000182200"/>
    </source>
</evidence>
<keyword evidence="5" id="KW-0963">Cytoplasm</keyword>
<accession>A0A0P1LN44</accession>
<dbReference type="Pfam" id="PF00202">
    <property type="entry name" value="Aminotran_3"/>
    <property type="match status" value="1"/>
</dbReference>
<dbReference type="InterPro" id="IPR050103">
    <property type="entry name" value="Class-III_PLP-dep_AT"/>
</dbReference>
<dbReference type="PANTHER" id="PTHR11986:SF79">
    <property type="entry name" value="ACETYLORNITHINE AMINOTRANSFERASE, MITOCHONDRIAL"/>
    <property type="match status" value="1"/>
</dbReference>
<dbReference type="GO" id="GO:0005737">
    <property type="term" value="C:cytoplasm"/>
    <property type="evidence" value="ECO:0007669"/>
    <property type="project" value="UniProtKB-SubCell"/>
</dbReference>
<dbReference type="Gene3D" id="3.90.1150.10">
    <property type="entry name" value="Aspartate Aminotransferase, domain 1"/>
    <property type="match status" value="1"/>
</dbReference>
<feature type="modified residue" description="N6-(pyridoxal phosphate)lysine" evidence="5">
    <location>
        <position position="246"/>
    </location>
</feature>
<dbReference type="PIRSF" id="PIRSF000521">
    <property type="entry name" value="Transaminase_4ab_Lys_Orn"/>
    <property type="match status" value="1"/>
</dbReference>
<feature type="binding site" evidence="5">
    <location>
        <begin position="102"/>
        <end position="103"/>
    </location>
    <ligand>
        <name>pyridoxal 5'-phosphate</name>
        <dbReference type="ChEBI" id="CHEBI:597326"/>
    </ligand>
</feature>
<comment type="cofactor">
    <cofactor evidence="5">
        <name>pyridoxal 5'-phosphate</name>
        <dbReference type="ChEBI" id="CHEBI:597326"/>
    </cofactor>
    <text evidence="5">Binds 1 pyridoxal phosphate per subunit.</text>
</comment>
<accession>A0A0P1P4W8</accession>
<accession>A0A0P1M6M2</accession>
<dbReference type="InterPro" id="IPR049704">
    <property type="entry name" value="Aminotrans_3_PPA_site"/>
</dbReference>
<dbReference type="InterPro" id="IPR005814">
    <property type="entry name" value="Aminotrans_3"/>
</dbReference>
<dbReference type="FunFam" id="3.40.640.10:FF:000004">
    <property type="entry name" value="Acetylornithine aminotransferase"/>
    <property type="match status" value="1"/>
</dbReference>
<gene>
    <name evidence="5" type="primary">argD</name>
    <name evidence="7" type="ORF">JGI4_01097</name>
    <name evidence="6" type="ORF">JGI8_00171</name>
</gene>
<accession>A0A0P1NXM9</accession>
<feature type="binding site" evidence="5">
    <location>
        <position position="135"/>
    </location>
    <ligand>
        <name>N(2)-acetyl-L-ornithine</name>
        <dbReference type="ChEBI" id="CHEBI:57805"/>
    </ligand>
</feature>
<dbReference type="GO" id="GO:0042802">
    <property type="term" value="F:identical protein binding"/>
    <property type="evidence" value="ECO:0007669"/>
    <property type="project" value="TreeGrafter"/>
</dbReference>
<comment type="pathway">
    <text evidence="5">Amino-acid biosynthesis; L-arginine biosynthesis; N(2)-acetyl-L-ornithine from L-glutamate: step 4/4.</text>
</comment>
<evidence type="ECO:0000313" key="8">
    <source>
        <dbReference type="Proteomes" id="UP000182011"/>
    </source>
</evidence>
<keyword evidence="9" id="KW-1185">Reference proteome</keyword>
<dbReference type="AlphaFoldDB" id="A0A0P1M8B2"/>
<evidence type="ECO:0000256" key="5">
    <source>
        <dbReference type="HAMAP-Rule" id="MF_01107"/>
    </source>
</evidence>
<evidence type="ECO:0000256" key="1">
    <source>
        <dbReference type="ARBA" id="ARBA00022576"/>
    </source>
</evidence>
<dbReference type="InterPro" id="IPR015422">
    <property type="entry name" value="PyrdxlP-dep_Trfase_small"/>
</dbReference>
<proteinExistence type="inferred from homology"/>
<reference evidence="6 9" key="2">
    <citation type="submission" date="2015-11" db="EMBL/GenBank/DDBJ databases">
        <authorList>
            <person name="Varghese N."/>
        </authorList>
    </citation>
    <scope>NUCLEOTIDE SEQUENCE [LARGE SCALE GENOMIC DNA]</scope>
    <source>
        <strain evidence="6 9">JGI-8</strain>
    </source>
</reference>
<dbReference type="InterPro" id="IPR015424">
    <property type="entry name" value="PyrdxlP-dep_Trfase"/>
</dbReference>
<comment type="miscellaneous">
    <text evidence="5">May also have succinyldiaminopimelate aminotransferase activity, thus carrying out the corresponding step in lysine biosynthesis.</text>
</comment>
<keyword evidence="5" id="KW-0055">Arginine biosynthesis</keyword>
<evidence type="ECO:0000256" key="2">
    <source>
        <dbReference type="ARBA" id="ARBA00022605"/>
    </source>
</evidence>
<organism evidence="7 8">
    <name type="scientific">Candidatus Kryptonium thompsonii</name>
    <dbReference type="NCBI Taxonomy" id="1633631"/>
    <lineage>
        <taxon>Bacteria</taxon>
        <taxon>Pseudomonadati</taxon>
        <taxon>Candidatus Kryptoniota</taxon>
        <taxon>Candidatus Kryptonium</taxon>
    </lineage>
</organism>
<dbReference type="PROSITE" id="PS00600">
    <property type="entry name" value="AA_TRANSFER_CLASS_3"/>
    <property type="match status" value="1"/>
</dbReference>
<dbReference type="OrthoDB" id="9807885at2"/>
<feature type="binding site" evidence="5">
    <location>
        <position position="132"/>
    </location>
    <ligand>
        <name>pyridoxal 5'-phosphate</name>
        <dbReference type="ChEBI" id="CHEBI:597326"/>
    </ligand>
</feature>
<evidence type="ECO:0000313" key="7">
    <source>
        <dbReference type="EMBL" id="CUU04741.1"/>
    </source>
</evidence>
<dbReference type="CDD" id="cd00610">
    <property type="entry name" value="OAT_like"/>
    <property type="match status" value="1"/>
</dbReference>
<dbReference type="UniPathway" id="UPA00068">
    <property type="reaction ID" value="UER00109"/>
</dbReference>
<feature type="binding site" evidence="5">
    <location>
        <begin position="217"/>
        <end position="220"/>
    </location>
    <ligand>
        <name>pyridoxal 5'-phosphate</name>
        <dbReference type="ChEBI" id="CHEBI:597326"/>
    </ligand>
</feature>
<accession>A0A0P1M8B2</accession>
<dbReference type="NCBIfam" id="NF002325">
    <property type="entry name" value="PRK01278.1"/>
    <property type="match status" value="1"/>
</dbReference>
<keyword evidence="4 5" id="KW-0663">Pyridoxal phosphate</keyword>
<evidence type="ECO:0000256" key="4">
    <source>
        <dbReference type="ARBA" id="ARBA00022898"/>
    </source>
</evidence>
<dbReference type="NCBIfam" id="TIGR00707">
    <property type="entry name" value="argD"/>
    <property type="match status" value="1"/>
</dbReference>
<protein>
    <recommendedName>
        <fullName evidence="5">Acetylornithine aminotransferase</fullName>
        <shortName evidence="5">ACOAT</shortName>
        <ecNumber evidence="5">2.6.1.11</ecNumber>
    </recommendedName>
</protein>
<dbReference type="STRING" id="1633631.GCA_001442925_01096"/>
<evidence type="ECO:0000256" key="3">
    <source>
        <dbReference type="ARBA" id="ARBA00022679"/>
    </source>
</evidence>
<comment type="catalytic activity">
    <reaction evidence="5">
        <text>N(2)-acetyl-L-ornithine + 2-oxoglutarate = N-acetyl-L-glutamate 5-semialdehyde + L-glutamate</text>
        <dbReference type="Rhea" id="RHEA:18049"/>
        <dbReference type="ChEBI" id="CHEBI:16810"/>
        <dbReference type="ChEBI" id="CHEBI:29123"/>
        <dbReference type="ChEBI" id="CHEBI:29985"/>
        <dbReference type="ChEBI" id="CHEBI:57805"/>
        <dbReference type="EC" id="2.6.1.11"/>
    </reaction>
</comment>
<name>A0A0P1M8B2_9BACT</name>
<dbReference type="Proteomes" id="UP000182011">
    <property type="component" value="Unassembled WGS sequence"/>
</dbReference>
<accession>A0A0P1LAT1</accession>
<keyword evidence="1 5" id="KW-0032">Aminotransferase</keyword>
<dbReference type="RefSeq" id="WP_047133348.1">
    <property type="nucleotide sequence ID" value="NZ_CZVI01000001.1"/>
</dbReference>
<feature type="binding site" evidence="5">
    <location>
        <position position="274"/>
    </location>
    <ligand>
        <name>N(2)-acetyl-L-ornithine</name>
        <dbReference type="ChEBI" id="CHEBI:57805"/>
    </ligand>
</feature>
<accession>A0A0S4N110</accession>
<dbReference type="SUPFAM" id="SSF53383">
    <property type="entry name" value="PLP-dependent transferases"/>
    <property type="match status" value="1"/>
</dbReference>
<keyword evidence="2 5" id="KW-0028">Amino-acid biosynthesis</keyword>
<dbReference type="InterPro" id="IPR015421">
    <property type="entry name" value="PyrdxlP-dep_Trfase_major"/>
</dbReference>
<dbReference type="GO" id="GO:0030170">
    <property type="term" value="F:pyridoxal phosphate binding"/>
    <property type="evidence" value="ECO:0007669"/>
    <property type="project" value="InterPro"/>
</dbReference>
<comment type="subunit">
    <text evidence="5">Homodimer.</text>
</comment>
<sequence length="397" mass="44816">MQVLEIERDLLFQTYRRLRIYVKYGEGVYLVDFDGRRYLDMIAGIGVNALGYGNDRVKRAILDQVEKYIHLSNLFVQEPQLELADLLLKISGYKKVFFTNSGTEAIETAIKLTRKWGKKFGKNEIVAFSNSFHGRTMGALSLMDKIKYRDGYEPFLPEIYIAKYNDVEDIEKKVNHRTAGVFLEFVQGEGGIIPADERFVQKIFELREKFNFLVVADEIQSGLWRTGTFFAFEHYGVKPDVVALAKPLGGGLPLGAVLGNERVADVFTLGTHGSTFGGNPVACSAGCAVIKEIQNGIIDNVKEIGNYLRERLLKLKDKHGEIVKNIRGIGLMIGVELSTECFNIVDRLIEKGVIVNCTSNNVIRLLPPLIIEKEHVDLFIEKFDEVLNEIKQQSLRS</sequence>
<comment type="similarity">
    <text evidence="5">Belongs to the class-III pyridoxal-phosphate-dependent aminotransferase family. ArgD subfamily.</text>
</comment>
<dbReference type="GO" id="GO:0006526">
    <property type="term" value="P:L-arginine biosynthetic process"/>
    <property type="evidence" value="ECO:0007669"/>
    <property type="project" value="UniProtKB-UniRule"/>
</dbReference>
<dbReference type="EMBL" id="CZVI01000001">
    <property type="protein sequence ID" value="CUS77856.1"/>
    <property type="molecule type" value="Genomic_DNA"/>
</dbReference>
<evidence type="ECO:0000313" key="6">
    <source>
        <dbReference type="EMBL" id="CUS77856.1"/>
    </source>
</evidence>
<reference evidence="7 8" key="1">
    <citation type="submission" date="2015-11" db="EMBL/GenBank/DDBJ databases">
        <authorList>
            <person name="Zhang Y."/>
            <person name="Guo Z."/>
        </authorList>
    </citation>
    <scope>NUCLEOTIDE SEQUENCE [LARGE SCALE GENOMIC DNA]</scope>
    <source>
        <strain evidence="7">JGI-4</strain>
    </source>
</reference>
<dbReference type="InterPro" id="IPR004636">
    <property type="entry name" value="AcOrn/SuccOrn_fam"/>
</dbReference>
<dbReference type="Proteomes" id="UP000182200">
    <property type="component" value="Unassembled WGS sequence"/>
</dbReference>
<dbReference type="HAMAP" id="MF_01107">
    <property type="entry name" value="ArgD_aminotrans_3"/>
    <property type="match status" value="1"/>
</dbReference>
<dbReference type="GO" id="GO:0003992">
    <property type="term" value="F:N2-acetyl-L-ornithine:2-oxoglutarate 5-aminotransferase activity"/>
    <property type="evidence" value="ECO:0007669"/>
    <property type="project" value="UniProtKB-UniRule"/>
</dbReference>